<protein>
    <submittedName>
        <fullName evidence="2">Uncharacterized protein</fullName>
    </submittedName>
</protein>
<gene>
    <name evidence="2" type="ORF">PIB30_071629</name>
</gene>
<proteinExistence type="predicted"/>
<dbReference type="EMBL" id="JASCZI010061246">
    <property type="protein sequence ID" value="MED6138157.1"/>
    <property type="molecule type" value="Genomic_DNA"/>
</dbReference>
<keyword evidence="3" id="KW-1185">Reference proteome</keyword>
<evidence type="ECO:0000313" key="2">
    <source>
        <dbReference type="EMBL" id="MED6138157.1"/>
    </source>
</evidence>
<feature type="region of interest" description="Disordered" evidence="1">
    <location>
        <begin position="1"/>
        <end position="36"/>
    </location>
</feature>
<comment type="caution">
    <text evidence="2">The sequence shown here is derived from an EMBL/GenBank/DDBJ whole genome shotgun (WGS) entry which is preliminary data.</text>
</comment>
<organism evidence="2 3">
    <name type="scientific">Stylosanthes scabra</name>
    <dbReference type="NCBI Taxonomy" id="79078"/>
    <lineage>
        <taxon>Eukaryota</taxon>
        <taxon>Viridiplantae</taxon>
        <taxon>Streptophyta</taxon>
        <taxon>Embryophyta</taxon>
        <taxon>Tracheophyta</taxon>
        <taxon>Spermatophyta</taxon>
        <taxon>Magnoliopsida</taxon>
        <taxon>eudicotyledons</taxon>
        <taxon>Gunneridae</taxon>
        <taxon>Pentapetalae</taxon>
        <taxon>rosids</taxon>
        <taxon>fabids</taxon>
        <taxon>Fabales</taxon>
        <taxon>Fabaceae</taxon>
        <taxon>Papilionoideae</taxon>
        <taxon>50 kb inversion clade</taxon>
        <taxon>dalbergioids sensu lato</taxon>
        <taxon>Dalbergieae</taxon>
        <taxon>Pterocarpus clade</taxon>
        <taxon>Stylosanthes</taxon>
    </lineage>
</organism>
<evidence type="ECO:0000313" key="3">
    <source>
        <dbReference type="Proteomes" id="UP001341840"/>
    </source>
</evidence>
<dbReference type="Proteomes" id="UP001341840">
    <property type="component" value="Unassembled WGS sequence"/>
</dbReference>
<feature type="compositionally biased region" description="Pro residues" evidence="1">
    <location>
        <begin position="349"/>
        <end position="371"/>
    </location>
</feature>
<feature type="compositionally biased region" description="Polar residues" evidence="1">
    <location>
        <begin position="49"/>
        <end position="65"/>
    </location>
</feature>
<name>A0ABU6SNY9_9FABA</name>
<feature type="region of interest" description="Disordered" evidence="1">
    <location>
        <begin position="336"/>
        <end position="384"/>
    </location>
</feature>
<reference evidence="2 3" key="1">
    <citation type="journal article" date="2023" name="Plants (Basel)">
        <title>Bridging the Gap: Combining Genomics and Transcriptomics Approaches to Understand Stylosanthes scabra, an Orphan Legume from the Brazilian Caatinga.</title>
        <authorList>
            <person name="Ferreira-Neto J.R.C."/>
            <person name="da Silva M.D."/>
            <person name="Binneck E."/>
            <person name="de Melo N.F."/>
            <person name="da Silva R.H."/>
            <person name="de Melo A.L.T.M."/>
            <person name="Pandolfi V."/>
            <person name="Bustamante F.O."/>
            <person name="Brasileiro-Vidal A.C."/>
            <person name="Benko-Iseppon A.M."/>
        </authorList>
    </citation>
    <scope>NUCLEOTIDE SEQUENCE [LARGE SCALE GENOMIC DNA]</scope>
    <source>
        <tissue evidence="2">Leaves</tissue>
    </source>
</reference>
<evidence type="ECO:0000256" key="1">
    <source>
        <dbReference type="SAM" id="MobiDB-lite"/>
    </source>
</evidence>
<feature type="region of interest" description="Disordered" evidence="1">
    <location>
        <begin position="49"/>
        <end position="72"/>
    </location>
</feature>
<sequence length="384" mass="42332">MGIPLDLGPVDLPPKQDTTTPPPLVIPTPSLSEGSPTMRMIPTPELRVQSSDTLGTSRHTHTSAPIDNLLPEGEEDDIIAKEVAATQGSRVYLPVGTKVRKSTLKFGMSLSSVRLRSTRFNFGGTIGGAFSDSKGVTSSRFMSLGSREPPSGSGSYFTRYERRGRRMDALEMGRTPTFGEVLERTQNRKKDCLWVDKCSHDCKLFHEAFEAEKNRLEAEWQAIIDARGPEPLSIDEEAIWTWIASSRKKGRIYDKGVVPAYFVPLIIGDVNGDDTATGHPDVRKEAEAHRQRVAQVEAVCDEKVRTLETTLESQSQEVSQLKKAYSDMYNFLEQMRSGGSGSAAFTAMPSPPPPPPPLARSPRPPPQPDRPTNPSQHDDDPDYV</sequence>
<accession>A0ABU6SNY9</accession>